<reference evidence="2" key="1">
    <citation type="submission" date="2022-11" db="EMBL/GenBank/DDBJ databases">
        <title>Centuries of genome instability and evolution in soft-shell clam transmissible cancer (bioRxiv).</title>
        <authorList>
            <person name="Hart S.F.M."/>
            <person name="Yonemitsu M.A."/>
            <person name="Giersch R.M."/>
            <person name="Beal B.F."/>
            <person name="Arriagada G."/>
            <person name="Davis B.W."/>
            <person name="Ostrander E.A."/>
            <person name="Goff S.P."/>
            <person name="Metzger M.J."/>
        </authorList>
    </citation>
    <scope>NUCLEOTIDE SEQUENCE</scope>
    <source>
        <strain evidence="2">MELC-2E11</strain>
        <tissue evidence="2">Siphon/mantle</tissue>
    </source>
</reference>
<evidence type="ECO:0000313" key="3">
    <source>
        <dbReference type="Proteomes" id="UP001164746"/>
    </source>
</evidence>
<protein>
    <submittedName>
        <fullName evidence="2">Uncharacterized protein</fullName>
    </submittedName>
</protein>
<keyword evidence="1" id="KW-0472">Membrane</keyword>
<dbReference type="Proteomes" id="UP001164746">
    <property type="component" value="Chromosome 12"/>
</dbReference>
<feature type="transmembrane region" description="Helical" evidence="1">
    <location>
        <begin position="148"/>
        <end position="167"/>
    </location>
</feature>
<name>A0ABY7FNE3_MYAAR</name>
<sequence>MDECGSHFHVPCGHREICNNFIGSYRFMRVFAALADKGTTCNLHVRANKNRNVEPVHCFHSQNNIYCKEPAHCFNAYHCINYKEPAHCFNGYGVAAEEDPCKGKPCSLTGECAISRLGKCTCKKVHTRVFASLAGMEPTVHLTTVPSVLVKMVVHVLMATVFVRVIGRATIARLMFQQT</sequence>
<evidence type="ECO:0000256" key="1">
    <source>
        <dbReference type="SAM" id="Phobius"/>
    </source>
</evidence>
<organism evidence="2 3">
    <name type="scientific">Mya arenaria</name>
    <name type="common">Soft-shell clam</name>
    <dbReference type="NCBI Taxonomy" id="6604"/>
    <lineage>
        <taxon>Eukaryota</taxon>
        <taxon>Metazoa</taxon>
        <taxon>Spiralia</taxon>
        <taxon>Lophotrochozoa</taxon>
        <taxon>Mollusca</taxon>
        <taxon>Bivalvia</taxon>
        <taxon>Autobranchia</taxon>
        <taxon>Heteroconchia</taxon>
        <taxon>Euheterodonta</taxon>
        <taxon>Imparidentia</taxon>
        <taxon>Neoheterodontei</taxon>
        <taxon>Myida</taxon>
        <taxon>Myoidea</taxon>
        <taxon>Myidae</taxon>
        <taxon>Mya</taxon>
    </lineage>
</organism>
<evidence type="ECO:0000313" key="2">
    <source>
        <dbReference type="EMBL" id="WAR22659.1"/>
    </source>
</evidence>
<gene>
    <name evidence="2" type="ORF">MAR_016633</name>
</gene>
<proteinExistence type="predicted"/>
<accession>A0ABY7FNE3</accession>
<keyword evidence="1" id="KW-0812">Transmembrane</keyword>
<dbReference type="EMBL" id="CP111023">
    <property type="protein sequence ID" value="WAR22659.1"/>
    <property type="molecule type" value="Genomic_DNA"/>
</dbReference>
<keyword evidence="3" id="KW-1185">Reference proteome</keyword>
<keyword evidence="1" id="KW-1133">Transmembrane helix</keyword>